<name>A0A3D8VU97_9BACI</name>
<dbReference type="RefSeq" id="WP_115893239.1">
    <property type="nucleotide sequence ID" value="NZ_QTLC01000007.1"/>
</dbReference>
<dbReference type="Proteomes" id="UP000257032">
    <property type="component" value="Unassembled WGS sequence"/>
</dbReference>
<evidence type="ECO:0000313" key="2">
    <source>
        <dbReference type="EMBL" id="RDY72568.1"/>
    </source>
</evidence>
<dbReference type="EMBL" id="QTLC01000007">
    <property type="protein sequence ID" value="RDY72568.1"/>
    <property type="molecule type" value="Genomic_DNA"/>
</dbReference>
<feature type="compositionally biased region" description="Acidic residues" evidence="1">
    <location>
        <begin position="217"/>
        <end position="228"/>
    </location>
</feature>
<dbReference type="AlphaFoldDB" id="A0A3D8VU97"/>
<dbReference type="NCBIfam" id="NF041373">
    <property type="entry name" value="HGG_STG"/>
    <property type="match status" value="1"/>
</dbReference>
<evidence type="ECO:0000256" key="1">
    <source>
        <dbReference type="SAM" id="MobiDB-lite"/>
    </source>
</evidence>
<gene>
    <name evidence="2" type="ORF">DXT76_01105</name>
</gene>
<dbReference type="InterPro" id="IPR047675">
    <property type="entry name" value="Putative_zinc-bd"/>
</dbReference>
<accession>A0A3D8VU97</accession>
<organism evidence="2 3">
    <name type="scientific">Halobacillus trueperi</name>
    <dbReference type="NCBI Taxonomy" id="156205"/>
    <lineage>
        <taxon>Bacteria</taxon>
        <taxon>Bacillati</taxon>
        <taxon>Bacillota</taxon>
        <taxon>Bacilli</taxon>
        <taxon>Bacillales</taxon>
        <taxon>Bacillaceae</taxon>
        <taxon>Halobacillus</taxon>
    </lineage>
</organism>
<protein>
    <recommendedName>
        <fullName evidence="4">Terminase small subunit</fullName>
    </recommendedName>
</protein>
<comment type="caution">
    <text evidence="2">The sequence shown here is derived from an EMBL/GenBank/DDBJ whole genome shotgun (WGS) entry which is preliminary data.</text>
</comment>
<evidence type="ECO:0008006" key="4">
    <source>
        <dbReference type="Google" id="ProtNLM"/>
    </source>
</evidence>
<feature type="region of interest" description="Disordered" evidence="1">
    <location>
        <begin position="187"/>
        <end position="228"/>
    </location>
</feature>
<evidence type="ECO:0000313" key="3">
    <source>
        <dbReference type="Proteomes" id="UP000257032"/>
    </source>
</evidence>
<proteinExistence type="predicted"/>
<sequence>MPYFEHLTKSMQAQVRSLEACFENDGVDTAKRTETYRKLGKSEVICGALTPRHKRVCLEKPWVKEDGSTNGRCRYHGGKSTGAKTAEGKKKAIANLRTRTPVHGLYSENFLETLTDEELAFMDFMERSAKETYVIEGALEEFALQALIMEAVRHFRIVNTKFEKESKNASEFITKYMRLLENQGWRRKDQESKGKGASGALANLMRELDKETSESSQFEDEEDENELH</sequence>
<reference evidence="2 3" key="1">
    <citation type="submission" date="2018-08" db="EMBL/GenBank/DDBJ databases">
        <title>Genome sequence of strict halophilic Halobacillus trueperi SS1 isolated from Lunsu, a salty water body of North West Himalayas.</title>
        <authorList>
            <person name="Gupta S."/>
            <person name="Sharma P."/>
            <person name="Dev K."/>
            <person name="Baumler D."/>
            <person name="Sourirajan A."/>
        </authorList>
    </citation>
    <scope>NUCLEOTIDE SEQUENCE [LARGE SCALE GENOMIC DNA]</scope>
    <source>
        <strain evidence="2 3">SS1</strain>
    </source>
</reference>